<feature type="domain" description="Cation efflux protein cytoplasmic" evidence="7">
    <location>
        <begin position="20"/>
        <end position="83"/>
    </location>
</feature>
<keyword evidence="3" id="KW-0812">Transmembrane</keyword>
<keyword evidence="2" id="KW-0813">Transport</keyword>
<dbReference type="Gene3D" id="3.30.70.1350">
    <property type="entry name" value="Cation efflux protein, cytoplasmic domain"/>
    <property type="match status" value="1"/>
</dbReference>
<comment type="caution">
    <text evidence="8">The sequence shown here is derived from an EMBL/GenBank/DDBJ whole genome shotgun (WGS) entry which is preliminary data.</text>
</comment>
<dbReference type="GO" id="GO:0016020">
    <property type="term" value="C:membrane"/>
    <property type="evidence" value="ECO:0007669"/>
    <property type="project" value="TreeGrafter"/>
</dbReference>
<dbReference type="PANTHER" id="PTHR43840:SF13">
    <property type="entry name" value="CATION EFFLUX PROTEIN CYTOPLASMIC DOMAIN-CONTAINING PROTEIN"/>
    <property type="match status" value="1"/>
</dbReference>
<reference evidence="8" key="1">
    <citation type="journal article" date="2019" name="bioRxiv">
        <title>The Genome of the Zebra Mussel, Dreissena polymorpha: A Resource for Invasive Species Research.</title>
        <authorList>
            <person name="McCartney M.A."/>
            <person name="Auch B."/>
            <person name="Kono T."/>
            <person name="Mallez S."/>
            <person name="Zhang Y."/>
            <person name="Obille A."/>
            <person name="Becker A."/>
            <person name="Abrahante J.E."/>
            <person name="Garbe J."/>
            <person name="Badalamenti J.P."/>
            <person name="Herman A."/>
            <person name="Mangelson H."/>
            <person name="Liachko I."/>
            <person name="Sullivan S."/>
            <person name="Sone E.D."/>
            <person name="Koren S."/>
            <person name="Silverstein K.A.T."/>
            <person name="Beckman K.B."/>
            <person name="Gohl D.M."/>
        </authorList>
    </citation>
    <scope>NUCLEOTIDE SEQUENCE</scope>
    <source>
        <strain evidence="8">Duluth1</strain>
        <tissue evidence="8">Whole animal</tissue>
    </source>
</reference>
<keyword evidence="6" id="KW-0472">Membrane</keyword>
<reference evidence="8" key="2">
    <citation type="submission" date="2020-11" db="EMBL/GenBank/DDBJ databases">
        <authorList>
            <person name="McCartney M.A."/>
            <person name="Auch B."/>
            <person name="Kono T."/>
            <person name="Mallez S."/>
            <person name="Becker A."/>
            <person name="Gohl D.M."/>
            <person name="Silverstein K.A.T."/>
            <person name="Koren S."/>
            <person name="Bechman K.B."/>
            <person name="Herman A."/>
            <person name="Abrahante J.E."/>
            <person name="Garbe J."/>
        </authorList>
    </citation>
    <scope>NUCLEOTIDE SEQUENCE</scope>
    <source>
        <strain evidence="8">Duluth1</strain>
        <tissue evidence="8">Whole animal</tissue>
    </source>
</reference>
<keyword evidence="9" id="KW-1185">Reference proteome</keyword>
<dbReference type="FunFam" id="3.30.70.1350:FF:000001">
    <property type="entry name" value="Metal tolerance protein 11"/>
    <property type="match status" value="1"/>
</dbReference>
<protein>
    <recommendedName>
        <fullName evidence="7">Cation efflux protein cytoplasmic domain-containing protein</fullName>
    </recommendedName>
</protein>
<comment type="subcellular location">
    <subcellularLocation>
        <location evidence="1">Endomembrane system</location>
        <topology evidence="1">Multi-pass membrane protein</topology>
    </subcellularLocation>
</comment>
<dbReference type="Proteomes" id="UP000828390">
    <property type="component" value="Unassembled WGS sequence"/>
</dbReference>
<sequence>MIVGHTATSEFISKITWLCIDHHKKIQKVDTVRAFHFGNNFLVEVDIVLPPDMTLREAHDIAEPLQQKIESQPEVERAFVHIDYEFNHHPNTEHKRV</sequence>
<evidence type="ECO:0000256" key="3">
    <source>
        <dbReference type="ARBA" id="ARBA00022692"/>
    </source>
</evidence>
<dbReference type="InterPro" id="IPR027470">
    <property type="entry name" value="Cation_efflux_CTD"/>
</dbReference>
<dbReference type="EMBL" id="JAIWYP010000005">
    <property type="protein sequence ID" value="KAH3827307.1"/>
    <property type="molecule type" value="Genomic_DNA"/>
</dbReference>
<dbReference type="InterPro" id="IPR036837">
    <property type="entry name" value="Cation_efflux_CTD_sf"/>
</dbReference>
<organism evidence="8 9">
    <name type="scientific">Dreissena polymorpha</name>
    <name type="common">Zebra mussel</name>
    <name type="synonym">Mytilus polymorpha</name>
    <dbReference type="NCBI Taxonomy" id="45954"/>
    <lineage>
        <taxon>Eukaryota</taxon>
        <taxon>Metazoa</taxon>
        <taxon>Spiralia</taxon>
        <taxon>Lophotrochozoa</taxon>
        <taxon>Mollusca</taxon>
        <taxon>Bivalvia</taxon>
        <taxon>Autobranchia</taxon>
        <taxon>Heteroconchia</taxon>
        <taxon>Euheterodonta</taxon>
        <taxon>Imparidentia</taxon>
        <taxon>Neoheterodontei</taxon>
        <taxon>Myida</taxon>
        <taxon>Dreissenoidea</taxon>
        <taxon>Dreissenidae</taxon>
        <taxon>Dreissena</taxon>
    </lineage>
</organism>
<dbReference type="Pfam" id="PF16916">
    <property type="entry name" value="ZT_dimer"/>
    <property type="match status" value="1"/>
</dbReference>
<evidence type="ECO:0000313" key="8">
    <source>
        <dbReference type="EMBL" id="KAH3827307.1"/>
    </source>
</evidence>
<dbReference type="InterPro" id="IPR050291">
    <property type="entry name" value="CDF_Transporter"/>
</dbReference>
<gene>
    <name evidence="8" type="ORF">DPMN_129238</name>
</gene>
<dbReference type="GO" id="GO:0008324">
    <property type="term" value="F:monoatomic cation transmembrane transporter activity"/>
    <property type="evidence" value="ECO:0007669"/>
    <property type="project" value="TreeGrafter"/>
</dbReference>
<accession>A0A9D4H2S2</accession>
<keyword evidence="5" id="KW-0406">Ion transport</keyword>
<keyword evidence="4" id="KW-1133">Transmembrane helix</keyword>
<evidence type="ECO:0000256" key="1">
    <source>
        <dbReference type="ARBA" id="ARBA00004127"/>
    </source>
</evidence>
<evidence type="ECO:0000256" key="4">
    <source>
        <dbReference type="ARBA" id="ARBA00022989"/>
    </source>
</evidence>
<evidence type="ECO:0000256" key="5">
    <source>
        <dbReference type="ARBA" id="ARBA00023065"/>
    </source>
</evidence>
<dbReference type="PANTHER" id="PTHR43840">
    <property type="entry name" value="MITOCHONDRIAL METAL TRANSPORTER 1-RELATED"/>
    <property type="match status" value="1"/>
</dbReference>
<proteinExistence type="predicted"/>
<name>A0A9D4H2S2_DREPO</name>
<dbReference type="GO" id="GO:0012505">
    <property type="term" value="C:endomembrane system"/>
    <property type="evidence" value="ECO:0007669"/>
    <property type="project" value="UniProtKB-SubCell"/>
</dbReference>
<dbReference type="AlphaFoldDB" id="A0A9D4H2S2"/>
<evidence type="ECO:0000256" key="2">
    <source>
        <dbReference type="ARBA" id="ARBA00022448"/>
    </source>
</evidence>
<evidence type="ECO:0000313" key="9">
    <source>
        <dbReference type="Proteomes" id="UP000828390"/>
    </source>
</evidence>
<evidence type="ECO:0000256" key="6">
    <source>
        <dbReference type="ARBA" id="ARBA00023136"/>
    </source>
</evidence>
<evidence type="ECO:0000259" key="7">
    <source>
        <dbReference type="Pfam" id="PF16916"/>
    </source>
</evidence>
<dbReference type="SUPFAM" id="SSF160240">
    <property type="entry name" value="Cation efflux protein cytoplasmic domain-like"/>
    <property type="match status" value="1"/>
</dbReference>